<reference evidence="2" key="1">
    <citation type="submission" date="2016-10" db="EMBL/GenBank/DDBJ databases">
        <authorList>
            <person name="Varghese N."/>
            <person name="Submissions S."/>
        </authorList>
    </citation>
    <scope>NUCLEOTIDE SEQUENCE [LARGE SCALE GENOMIC DNA]</scope>
    <source>
        <strain evidence="2">DSM 19326</strain>
    </source>
</reference>
<evidence type="ECO:0000313" key="1">
    <source>
        <dbReference type="EMBL" id="SEH98296.1"/>
    </source>
</evidence>
<proteinExistence type="predicted"/>
<organism evidence="1 2">
    <name type="scientific">Epilithonimonas hominis</name>
    <dbReference type="NCBI Taxonomy" id="420404"/>
    <lineage>
        <taxon>Bacteria</taxon>
        <taxon>Pseudomonadati</taxon>
        <taxon>Bacteroidota</taxon>
        <taxon>Flavobacteriia</taxon>
        <taxon>Flavobacteriales</taxon>
        <taxon>Weeksellaceae</taxon>
        <taxon>Chryseobacterium group</taxon>
        <taxon>Epilithonimonas</taxon>
    </lineage>
</organism>
<dbReference type="AlphaFoldDB" id="A0A1H6MA14"/>
<sequence>MAAQWQASIRRLRKMVESYYDAETVEDQKRITREVYAEAKSILPRLEERAKKEKEKNPSHNKI</sequence>
<protein>
    <submittedName>
        <fullName evidence="1">Uncharacterized protein</fullName>
    </submittedName>
</protein>
<dbReference type="Proteomes" id="UP000198555">
    <property type="component" value="Unassembled WGS sequence"/>
</dbReference>
<evidence type="ECO:0000313" key="2">
    <source>
        <dbReference type="Proteomes" id="UP000198555"/>
    </source>
</evidence>
<dbReference type="EMBL" id="FNWX01000085">
    <property type="protein sequence ID" value="SEH98296.1"/>
    <property type="molecule type" value="Genomic_DNA"/>
</dbReference>
<name>A0A1H6MA14_9FLAO</name>
<gene>
    <name evidence="1" type="ORF">SAMN05421793_1852</name>
</gene>
<accession>A0A1H6MA14</accession>
<keyword evidence="2" id="KW-1185">Reference proteome</keyword>